<accession>A0AA39PMQ9</accession>
<organism evidence="2 3">
    <name type="scientific">Armillaria luteobubalina</name>
    <dbReference type="NCBI Taxonomy" id="153913"/>
    <lineage>
        <taxon>Eukaryota</taxon>
        <taxon>Fungi</taxon>
        <taxon>Dikarya</taxon>
        <taxon>Basidiomycota</taxon>
        <taxon>Agaricomycotina</taxon>
        <taxon>Agaricomycetes</taxon>
        <taxon>Agaricomycetidae</taxon>
        <taxon>Agaricales</taxon>
        <taxon>Marasmiineae</taxon>
        <taxon>Physalacriaceae</taxon>
        <taxon>Armillaria</taxon>
    </lineage>
</organism>
<dbReference type="Proteomes" id="UP001175228">
    <property type="component" value="Unassembled WGS sequence"/>
</dbReference>
<gene>
    <name evidence="2" type="ORF">EDD18DRAFT_1111227</name>
</gene>
<name>A0AA39PMQ9_9AGAR</name>
<evidence type="ECO:0000313" key="2">
    <source>
        <dbReference type="EMBL" id="KAK0486695.1"/>
    </source>
</evidence>
<dbReference type="EMBL" id="JAUEPU010000047">
    <property type="protein sequence ID" value="KAK0486695.1"/>
    <property type="molecule type" value="Genomic_DNA"/>
</dbReference>
<protein>
    <submittedName>
        <fullName evidence="2">Uncharacterized protein</fullName>
    </submittedName>
</protein>
<keyword evidence="3" id="KW-1185">Reference proteome</keyword>
<comment type="caution">
    <text evidence="2">The sequence shown here is derived from an EMBL/GenBank/DDBJ whole genome shotgun (WGS) entry which is preliminary data.</text>
</comment>
<dbReference type="AlphaFoldDB" id="A0AA39PMQ9"/>
<sequence>MFLPEKDHCDCSYTAIETKDVNALVEVKVEDTPARVQIFPSLGPATCIPDFQIEFRLTIDDNCIPMQSTRKAPPTPEKLESSNSINNIVTVISTFIHQFQRLLQDPFANQAGYTAFCITLHDYKHIDVVNKFLTQTMPPSVIRMRHRELIIKCAVDTGHFFHYARDTKTVPCPYGDVYDLLTPFHPSFQGGGFLFAVLWSYAPSGWLWFESSTKIWHPLKMFGEMASPSVATEMVVHVSANTDKTTNRKPALMSEHSFDIPDREGMKPKWRTLCDLRNRQVNDQFSQLWTEDGFARDAHGLDLGEVILAVLSRKNPEFRIGETSEIGFLLKSEHHRVNENRANPLRPEDPGSAVHNFRTKEDKWNDIQSIKVPRTLGNEEDVKTILQSKMALGLSRSYALNQELSGLRLLVCERPLPTRKSMTARELSYAINDEEYHALARHSCPSSTRDKPRKASRIPGSQFSTQARSQRVPSETIDIVVGPSVMDHKLNSILEPGCPKLTRARARRETPWVRRSDLLSHTTHDDRLECRDEEVSNCESTREIRRSLCCINPGIVSGNLLQLDPLQDINNKHVLQLANIAKKNSELMWYPRQGTVVHMYIIDQIWGSRHIQFTTESISLLDIDG</sequence>
<feature type="region of interest" description="Disordered" evidence="1">
    <location>
        <begin position="441"/>
        <end position="471"/>
    </location>
</feature>
<proteinExistence type="predicted"/>
<feature type="compositionally biased region" description="Polar residues" evidence="1">
    <location>
        <begin position="459"/>
        <end position="471"/>
    </location>
</feature>
<evidence type="ECO:0000313" key="3">
    <source>
        <dbReference type="Proteomes" id="UP001175228"/>
    </source>
</evidence>
<reference evidence="2" key="1">
    <citation type="submission" date="2023-06" db="EMBL/GenBank/DDBJ databases">
        <authorList>
            <consortium name="Lawrence Berkeley National Laboratory"/>
            <person name="Ahrendt S."/>
            <person name="Sahu N."/>
            <person name="Indic B."/>
            <person name="Wong-Bajracharya J."/>
            <person name="Merenyi Z."/>
            <person name="Ke H.-M."/>
            <person name="Monk M."/>
            <person name="Kocsube S."/>
            <person name="Drula E."/>
            <person name="Lipzen A."/>
            <person name="Balint B."/>
            <person name="Henrissat B."/>
            <person name="Andreopoulos B."/>
            <person name="Martin F.M."/>
            <person name="Harder C.B."/>
            <person name="Rigling D."/>
            <person name="Ford K.L."/>
            <person name="Foster G.D."/>
            <person name="Pangilinan J."/>
            <person name="Papanicolaou A."/>
            <person name="Barry K."/>
            <person name="LaButti K."/>
            <person name="Viragh M."/>
            <person name="Koriabine M."/>
            <person name="Yan M."/>
            <person name="Riley R."/>
            <person name="Champramary S."/>
            <person name="Plett K.L."/>
            <person name="Tsai I.J."/>
            <person name="Slot J."/>
            <person name="Sipos G."/>
            <person name="Plett J."/>
            <person name="Nagy L.G."/>
            <person name="Grigoriev I.V."/>
        </authorList>
    </citation>
    <scope>NUCLEOTIDE SEQUENCE</scope>
    <source>
        <strain evidence="2">HWK02</strain>
    </source>
</reference>
<evidence type="ECO:0000256" key="1">
    <source>
        <dbReference type="SAM" id="MobiDB-lite"/>
    </source>
</evidence>